<protein>
    <submittedName>
        <fullName evidence="2">Uncharacterized protein</fullName>
    </submittedName>
</protein>
<dbReference type="Proteomes" id="UP000316665">
    <property type="component" value="Chromosome"/>
</dbReference>
<dbReference type="OrthoDB" id="8708102at2"/>
<sequence>MVTQINISNNVESDEMRGKTVLVFLKPQNPQSNYQIPAWQVLKGVPAPTEAFVYDHQIPFDVYSHGAGDNMKMAPERHSQQPQASLTPQQGGAIPKTNPYLQFDSDWYVNARPVVTMQPADAHAATTQSVVPATATEGDVTLNRNQDL</sequence>
<dbReference type="AlphaFoldDB" id="A0A4Y6R9D2"/>
<reference evidence="2 3" key="1">
    <citation type="submission" date="2019-06" db="EMBL/GenBank/DDBJ databases">
        <title>Complete genome sequence of Janthinobacterium sp. SNU WT3 isolated from diseased rainbow trout.</title>
        <authorList>
            <person name="Oh W.T."/>
            <person name="Park S.C."/>
        </authorList>
    </citation>
    <scope>NUCLEOTIDE SEQUENCE [LARGE SCALE GENOMIC DNA]</scope>
    <source>
        <strain evidence="2 3">SNU WT3</strain>
    </source>
</reference>
<dbReference type="EMBL" id="CP041185">
    <property type="protein sequence ID" value="QDG69479.1"/>
    <property type="molecule type" value="Genomic_DNA"/>
</dbReference>
<gene>
    <name evidence="2" type="ORF">FJQ89_02905</name>
</gene>
<accession>A0A4Y6R9D2</accession>
<name>A0A4Y6R9D2_9BURK</name>
<dbReference type="KEGG" id="jas:FJQ89_02905"/>
<dbReference type="RefSeq" id="WP_141168964.1">
    <property type="nucleotide sequence ID" value="NZ_CP041185.1"/>
</dbReference>
<keyword evidence="3" id="KW-1185">Reference proteome</keyword>
<evidence type="ECO:0000313" key="2">
    <source>
        <dbReference type="EMBL" id="QDG69479.1"/>
    </source>
</evidence>
<evidence type="ECO:0000313" key="3">
    <source>
        <dbReference type="Proteomes" id="UP000316665"/>
    </source>
</evidence>
<evidence type="ECO:0000256" key="1">
    <source>
        <dbReference type="SAM" id="MobiDB-lite"/>
    </source>
</evidence>
<feature type="region of interest" description="Disordered" evidence="1">
    <location>
        <begin position="69"/>
        <end position="96"/>
    </location>
</feature>
<feature type="compositionally biased region" description="Polar residues" evidence="1">
    <location>
        <begin position="80"/>
        <end position="90"/>
    </location>
</feature>
<proteinExistence type="predicted"/>
<organism evidence="2 3">
    <name type="scientific">Janthinobacterium tructae</name>
    <dbReference type="NCBI Taxonomy" id="2590869"/>
    <lineage>
        <taxon>Bacteria</taxon>
        <taxon>Pseudomonadati</taxon>
        <taxon>Pseudomonadota</taxon>
        <taxon>Betaproteobacteria</taxon>
        <taxon>Burkholderiales</taxon>
        <taxon>Oxalobacteraceae</taxon>
        <taxon>Janthinobacterium</taxon>
    </lineage>
</organism>